<dbReference type="GO" id="GO:0005886">
    <property type="term" value="C:plasma membrane"/>
    <property type="evidence" value="ECO:0007669"/>
    <property type="project" value="TreeGrafter"/>
</dbReference>
<dbReference type="InterPro" id="IPR012349">
    <property type="entry name" value="Split_barrel_FMN-bd"/>
</dbReference>
<dbReference type="EMBL" id="QQNA01000050">
    <property type="protein sequence ID" value="RDG38651.1"/>
    <property type="molecule type" value="Genomic_DNA"/>
</dbReference>
<dbReference type="RefSeq" id="WP_114622992.1">
    <property type="nucleotide sequence ID" value="NZ_QQNA01000050.1"/>
</dbReference>
<gene>
    <name evidence="3" type="ORF">DVH02_07900</name>
</gene>
<dbReference type="PANTHER" id="PTHR39428">
    <property type="entry name" value="F420H(2)-DEPENDENT QUINONE REDUCTASE RV1261C"/>
    <property type="match status" value="1"/>
</dbReference>
<protein>
    <submittedName>
        <fullName evidence="3">Nitroreductase family deazaflavin-dependent oxidoreductase</fullName>
    </submittedName>
</protein>
<name>A0A370BAJ9_9ACTN</name>
<dbReference type="Gene3D" id="2.30.110.10">
    <property type="entry name" value="Electron Transport, Fmn-binding Protein, Chain A"/>
    <property type="match status" value="1"/>
</dbReference>
<dbReference type="GO" id="GO:0070967">
    <property type="term" value="F:coenzyme F420 binding"/>
    <property type="evidence" value="ECO:0007669"/>
    <property type="project" value="TreeGrafter"/>
</dbReference>
<dbReference type="Pfam" id="PF04075">
    <property type="entry name" value="F420H2_quin_red"/>
    <property type="match status" value="1"/>
</dbReference>
<accession>A0A370BAJ9</accession>
<organism evidence="3 4">
    <name type="scientific">Streptomyces corynorhini</name>
    <dbReference type="NCBI Taxonomy" id="2282652"/>
    <lineage>
        <taxon>Bacteria</taxon>
        <taxon>Bacillati</taxon>
        <taxon>Actinomycetota</taxon>
        <taxon>Actinomycetes</taxon>
        <taxon>Kitasatosporales</taxon>
        <taxon>Streptomycetaceae</taxon>
        <taxon>Streptomyces</taxon>
    </lineage>
</organism>
<dbReference type="Proteomes" id="UP000253741">
    <property type="component" value="Unassembled WGS sequence"/>
</dbReference>
<evidence type="ECO:0000313" key="3">
    <source>
        <dbReference type="EMBL" id="RDG38651.1"/>
    </source>
</evidence>
<comment type="similarity">
    <text evidence="1">Belongs to the F420H(2)-dependent quinone reductase family.</text>
</comment>
<dbReference type="SUPFAM" id="SSF50475">
    <property type="entry name" value="FMN-binding split barrel"/>
    <property type="match status" value="1"/>
</dbReference>
<dbReference type="OrthoDB" id="8225825at2"/>
<comment type="caution">
    <text evidence="3">The sequence shown here is derived from an EMBL/GenBank/DDBJ whole genome shotgun (WGS) entry which is preliminary data.</text>
</comment>
<evidence type="ECO:0000256" key="1">
    <source>
        <dbReference type="ARBA" id="ARBA00008710"/>
    </source>
</evidence>
<dbReference type="AlphaFoldDB" id="A0A370BAJ9"/>
<sequence>MTAPADFNASVIEEFRANHGQVGGGFAGAPLLLLHTLGARSGAPRINPMMYMADEGRYLVFASKAGSDRNPDWYHNLLAHPDARIEVGDETRSVRAVELRGAERDSAFAEQARRYPGFAGYQRKTERIIPVVALVPADGDAASDSRSGRTPS</sequence>
<reference evidence="3 4" key="1">
    <citation type="submission" date="2018-07" db="EMBL/GenBank/DDBJ databases">
        <title>Streptomyces species from bats.</title>
        <authorList>
            <person name="Dunlap C."/>
        </authorList>
    </citation>
    <scope>NUCLEOTIDE SEQUENCE [LARGE SCALE GENOMIC DNA]</scope>
    <source>
        <strain evidence="3 4">AC230</strain>
    </source>
</reference>
<keyword evidence="4" id="KW-1185">Reference proteome</keyword>
<evidence type="ECO:0000313" key="4">
    <source>
        <dbReference type="Proteomes" id="UP000253741"/>
    </source>
</evidence>
<dbReference type="GO" id="GO:0016491">
    <property type="term" value="F:oxidoreductase activity"/>
    <property type="evidence" value="ECO:0007669"/>
    <property type="project" value="InterPro"/>
</dbReference>
<evidence type="ECO:0000256" key="2">
    <source>
        <dbReference type="ARBA" id="ARBA00049106"/>
    </source>
</evidence>
<dbReference type="PANTHER" id="PTHR39428:SF1">
    <property type="entry name" value="F420H(2)-DEPENDENT QUINONE REDUCTASE RV1261C"/>
    <property type="match status" value="1"/>
</dbReference>
<dbReference type="NCBIfam" id="TIGR00026">
    <property type="entry name" value="hi_GC_TIGR00026"/>
    <property type="match status" value="1"/>
</dbReference>
<dbReference type="InterPro" id="IPR004378">
    <property type="entry name" value="F420H2_quin_Rdtase"/>
</dbReference>
<comment type="catalytic activity">
    <reaction evidence="2">
        <text>oxidized coenzyme F420-(gamma-L-Glu)(n) + a quinol + H(+) = reduced coenzyme F420-(gamma-L-Glu)(n) + a quinone</text>
        <dbReference type="Rhea" id="RHEA:39663"/>
        <dbReference type="Rhea" id="RHEA-COMP:12939"/>
        <dbReference type="Rhea" id="RHEA-COMP:14378"/>
        <dbReference type="ChEBI" id="CHEBI:15378"/>
        <dbReference type="ChEBI" id="CHEBI:24646"/>
        <dbReference type="ChEBI" id="CHEBI:132124"/>
        <dbReference type="ChEBI" id="CHEBI:133980"/>
        <dbReference type="ChEBI" id="CHEBI:139511"/>
    </reaction>
</comment>
<proteinExistence type="inferred from homology"/>